<sequence length="156" mass="18299">MESTSNQVIDSDESERYLQVAGYDENDLADDDLSKNIELYTGEVDKILEQSFESLPSVGDAEEPYIGLEFKSRDDAREFYVAMDEKDRRIRELTIELNNERQRFKRRCAAYQEQLNMVFKFVEEHTDHLSGRVKDIVDNIRELEDEQPENSDCKCV</sequence>
<keyword evidence="3" id="KW-1185">Reference proteome</keyword>
<feature type="coiled-coil region" evidence="1">
    <location>
        <begin position="83"/>
        <end position="114"/>
    </location>
</feature>
<organism evidence="2 3">
    <name type="scientific">Citrus sinensis</name>
    <name type="common">Sweet orange</name>
    <name type="synonym">Citrus aurantium var. sinensis</name>
    <dbReference type="NCBI Taxonomy" id="2711"/>
    <lineage>
        <taxon>Eukaryota</taxon>
        <taxon>Viridiplantae</taxon>
        <taxon>Streptophyta</taxon>
        <taxon>Embryophyta</taxon>
        <taxon>Tracheophyta</taxon>
        <taxon>Spermatophyta</taxon>
        <taxon>Magnoliopsida</taxon>
        <taxon>eudicotyledons</taxon>
        <taxon>Gunneridae</taxon>
        <taxon>Pentapetalae</taxon>
        <taxon>rosids</taxon>
        <taxon>malvids</taxon>
        <taxon>Sapindales</taxon>
        <taxon>Rutaceae</taxon>
        <taxon>Aurantioideae</taxon>
        <taxon>Citrus</taxon>
    </lineage>
</organism>
<dbReference type="SMR" id="A0A067F4Y0"/>
<dbReference type="Proteomes" id="UP000027120">
    <property type="component" value="Unassembled WGS sequence"/>
</dbReference>
<evidence type="ECO:0000313" key="2">
    <source>
        <dbReference type="EMBL" id="KDO58547.1"/>
    </source>
</evidence>
<dbReference type="AlphaFoldDB" id="A0A067F4Y0"/>
<protein>
    <submittedName>
        <fullName evidence="2">Uncharacterized protein</fullName>
    </submittedName>
</protein>
<accession>A0A067F4Y0</accession>
<reference evidence="2 3" key="1">
    <citation type="submission" date="2014-04" db="EMBL/GenBank/DDBJ databases">
        <authorList>
            <consortium name="International Citrus Genome Consortium"/>
            <person name="Gmitter F."/>
            <person name="Chen C."/>
            <person name="Farmerie W."/>
            <person name="Harkins T."/>
            <person name="Desany B."/>
            <person name="Mohiuddin M."/>
            <person name="Kodira C."/>
            <person name="Borodovsky M."/>
            <person name="Lomsadze A."/>
            <person name="Burns P."/>
            <person name="Jenkins J."/>
            <person name="Prochnik S."/>
            <person name="Shu S."/>
            <person name="Chapman J."/>
            <person name="Pitluck S."/>
            <person name="Schmutz J."/>
            <person name="Rokhsar D."/>
        </authorList>
    </citation>
    <scope>NUCLEOTIDE SEQUENCE</scope>
</reference>
<dbReference type="EMBL" id="KK784947">
    <property type="protein sequence ID" value="KDO58547.1"/>
    <property type="molecule type" value="Genomic_DNA"/>
</dbReference>
<dbReference type="STRING" id="2711.A0A067F4Y0"/>
<name>A0A067F4Y0_CITSI</name>
<proteinExistence type="predicted"/>
<evidence type="ECO:0000256" key="1">
    <source>
        <dbReference type="SAM" id="Coils"/>
    </source>
</evidence>
<keyword evidence="1" id="KW-0175">Coiled coil</keyword>
<gene>
    <name evidence="2" type="ORF">CISIN_1g036823mg</name>
</gene>
<evidence type="ECO:0000313" key="3">
    <source>
        <dbReference type="Proteomes" id="UP000027120"/>
    </source>
</evidence>